<reference evidence="2 4" key="1">
    <citation type="journal article" date="2008" name="Science">
        <title>The Physcomitrella genome reveals evolutionary insights into the conquest of land by plants.</title>
        <authorList>
            <person name="Rensing S."/>
            <person name="Lang D."/>
            <person name="Zimmer A."/>
            <person name="Terry A."/>
            <person name="Salamov A."/>
            <person name="Shapiro H."/>
            <person name="Nishiyama T."/>
            <person name="Perroud P.-F."/>
            <person name="Lindquist E."/>
            <person name="Kamisugi Y."/>
            <person name="Tanahashi T."/>
            <person name="Sakakibara K."/>
            <person name="Fujita T."/>
            <person name="Oishi K."/>
            <person name="Shin-I T."/>
            <person name="Kuroki Y."/>
            <person name="Toyoda A."/>
            <person name="Suzuki Y."/>
            <person name="Hashimoto A."/>
            <person name="Yamaguchi K."/>
            <person name="Sugano A."/>
            <person name="Kohara Y."/>
            <person name="Fujiyama A."/>
            <person name="Anterola A."/>
            <person name="Aoki S."/>
            <person name="Ashton N."/>
            <person name="Barbazuk W.B."/>
            <person name="Barker E."/>
            <person name="Bennetzen J."/>
            <person name="Bezanilla M."/>
            <person name="Blankenship R."/>
            <person name="Cho S.H."/>
            <person name="Dutcher S."/>
            <person name="Estelle M."/>
            <person name="Fawcett J.A."/>
            <person name="Gundlach H."/>
            <person name="Hanada K."/>
            <person name="Heyl A."/>
            <person name="Hicks K.A."/>
            <person name="Hugh J."/>
            <person name="Lohr M."/>
            <person name="Mayer K."/>
            <person name="Melkozernov A."/>
            <person name="Murata T."/>
            <person name="Nelson D."/>
            <person name="Pils B."/>
            <person name="Prigge M."/>
            <person name="Reiss B."/>
            <person name="Renner T."/>
            <person name="Rombauts S."/>
            <person name="Rushton P."/>
            <person name="Sanderfoot A."/>
            <person name="Schween G."/>
            <person name="Shiu S.-H."/>
            <person name="Stueber K."/>
            <person name="Theodoulou F.L."/>
            <person name="Tu H."/>
            <person name="Van de Peer Y."/>
            <person name="Verrier P.J."/>
            <person name="Waters E."/>
            <person name="Wood A."/>
            <person name="Yang L."/>
            <person name="Cove D."/>
            <person name="Cuming A."/>
            <person name="Hasebe M."/>
            <person name="Lucas S."/>
            <person name="Mishler D.B."/>
            <person name="Reski R."/>
            <person name="Grigoriev I."/>
            <person name="Quatrano R.S."/>
            <person name="Boore J.L."/>
        </authorList>
    </citation>
    <scope>NUCLEOTIDE SEQUENCE [LARGE SCALE GENOMIC DNA]</scope>
    <source>
        <strain evidence="3 4">cv. Gransden 2004</strain>
    </source>
</reference>
<feature type="region of interest" description="Disordered" evidence="1">
    <location>
        <begin position="1"/>
        <end position="96"/>
    </location>
</feature>
<dbReference type="Gramene" id="Pp3c27_5708V3.1">
    <property type="protein sequence ID" value="PAC:32951547.CDS.1"/>
    <property type="gene ID" value="Pp3c27_5708"/>
</dbReference>
<dbReference type="EnsemblPlants" id="Pp3c27_5708V3.1">
    <property type="protein sequence ID" value="PAC:32951547.CDS.1"/>
    <property type="gene ID" value="Pp3c27_5708"/>
</dbReference>
<evidence type="ECO:0000313" key="3">
    <source>
        <dbReference type="EnsemblPlants" id="PAC:32951547.CDS.1"/>
    </source>
</evidence>
<evidence type="ECO:0000256" key="1">
    <source>
        <dbReference type="SAM" id="MobiDB-lite"/>
    </source>
</evidence>
<sequence>MLAADPSCPAPHPGPHHRSVGSPSNEHPHPHPRPLTRPHSRRQCAPAPLLHCTHIQPHRNRTPLQRRNQPINFVPTLSLPSALPGGSSPPRRPESGIHPTCAHLLCSCLRQLPLASSSAPARRAELSYPLVFRLGHTT</sequence>
<dbReference type="AlphaFoldDB" id="A0A2K1IAV8"/>
<keyword evidence="4" id="KW-1185">Reference proteome</keyword>
<dbReference type="EMBL" id="ABEU02000027">
    <property type="protein sequence ID" value="PNR26398.1"/>
    <property type="molecule type" value="Genomic_DNA"/>
</dbReference>
<evidence type="ECO:0000313" key="4">
    <source>
        <dbReference type="Proteomes" id="UP000006727"/>
    </source>
</evidence>
<feature type="compositionally biased region" description="Basic residues" evidence="1">
    <location>
        <begin position="30"/>
        <end position="42"/>
    </location>
</feature>
<feature type="compositionally biased region" description="Low complexity" evidence="1">
    <location>
        <begin position="77"/>
        <end position="89"/>
    </location>
</feature>
<accession>A0A2K1IAV8</accession>
<feature type="compositionally biased region" description="Polar residues" evidence="1">
    <location>
        <begin position="62"/>
        <end position="71"/>
    </location>
</feature>
<name>A0A2K1IAV8_PHYPA</name>
<dbReference type="Proteomes" id="UP000006727">
    <property type="component" value="Chromosome 27"/>
</dbReference>
<organism evidence="2">
    <name type="scientific">Physcomitrium patens</name>
    <name type="common">Spreading-leaved earth moss</name>
    <name type="synonym">Physcomitrella patens</name>
    <dbReference type="NCBI Taxonomy" id="3218"/>
    <lineage>
        <taxon>Eukaryota</taxon>
        <taxon>Viridiplantae</taxon>
        <taxon>Streptophyta</taxon>
        <taxon>Embryophyta</taxon>
        <taxon>Bryophyta</taxon>
        <taxon>Bryophytina</taxon>
        <taxon>Bryopsida</taxon>
        <taxon>Funariidae</taxon>
        <taxon>Funariales</taxon>
        <taxon>Funariaceae</taxon>
        <taxon>Physcomitrium</taxon>
    </lineage>
</organism>
<gene>
    <name evidence="2" type="ORF">PHYPA_030973</name>
</gene>
<protein>
    <submittedName>
        <fullName evidence="2 3">Uncharacterized protein</fullName>
    </submittedName>
</protein>
<proteinExistence type="predicted"/>
<reference evidence="2 4" key="2">
    <citation type="journal article" date="2018" name="Plant J.">
        <title>The Physcomitrella patens chromosome-scale assembly reveals moss genome structure and evolution.</title>
        <authorList>
            <person name="Lang D."/>
            <person name="Ullrich K.K."/>
            <person name="Murat F."/>
            <person name="Fuchs J."/>
            <person name="Jenkins J."/>
            <person name="Haas F.B."/>
            <person name="Piednoel M."/>
            <person name="Gundlach H."/>
            <person name="Van Bel M."/>
            <person name="Meyberg R."/>
            <person name="Vives C."/>
            <person name="Morata J."/>
            <person name="Symeonidi A."/>
            <person name="Hiss M."/>
            <person name="Muchero W."/>
            <person name="Kamisugi Y."/>
            <person name="Saleh O."/>
            <person name="Blanc G."/>
            <person name="Decker E.L."/>
            <person name="van Gessel N."/>
            <person name="Grimwood J."/>
            <person name="Hayes R.D."/>
            <person name="Graham S.W."/>
            <person name="Gunter L.E."/>
            <person name="McDaniel S.F."/>
            <person name="Hoernstein S.N.W."/>
            <person name="Larsson A."/>
            <person name="Li F.W."/>
            <person name="Perroud P.F."/>
            <person name="Phillips J."/>
            <person name="Ranjan P."/>
            <person name="Rokshar D.S."/>
            <person name="Rothfels C.J."/>
            <person name="Schneider L."/>
            <person name="Shu S."/>
            <person name="Stevenson D.W."/>
            <person name="Thummler F."/>
            <person name="Tillich M."/>
            <person name="Villarreal Aguilar J.C."/>
            <person name="Widiez T."/>
            <person name="Wong G.K."/>
            <person name="Wymore A."/>
            <person name="Zhang Y."/>
            <person name="Zimmer A.D."/>
            <person name="Quatrano R.S."/>
            <person name="Mayer K.F.X."/>
            <person name="Goodstein D."/>
            <person name="Casacuberta J.M."/>
            <person name="Vandepoele K."/>
            <person name="Reski R."/>
            <person name="Cuming A.C."/>
            <person name="Tuskan G.A."/>
            <person name="Maumus F."/>
            <person name="Salse J."/>
            <person name="Schmutz J."/>
            <person name="Rensing S.A."/>
        </authorList>
    </citation>
    <scope>NUCLEOTIDE SEQUENCE [LARGE SCALE GENOMIC DNA]</scope>
    <source>
        <strain evidence="3 4">cv. Gransden 2004</strain>
    </source>
</reference>
<evidence type="ECO:0000313" key="2">
    <source>
        <dbReference type="EMBL" id="PNR26398.1"/>
    </source>
</evidence>
<reference evidence="3" key="3">
    <citation type="submission" date="2020-12" db="UniProtKB">
        <authorList>
            <consortium name="EnsemblPlants"/>
        </authorList>
    </citation>
    <scope>IDENTIFICATION</scope>
</reference>
<dbReference type="InParanoid" id="A0A2K1IAV8"/>